<dbReference type="Pfam" id="PF11831">
    <property type="entry name" value="Myb_Cef"/>
    <property type="match status" value="1"/>
</dbReference>
<feature type="region of interest" description="Disordered" evidence="8">
    <location>
        <begin position="116"/>
        <end position="160"/>
    </location>
</feature>
<keyword evidence="3" id="KW-0747">Spliceosome</keyword>
<evidence type="ECO:0000259" key="10">
    <source>
        <dbReference type="PROSITE" id="PS51294"/>
    </source>
</evidence>
<dbReference type="PANTHER" id="PTHR45885:SF1">
    <property type="entry name" value="CELL DIVISION CYCLE 5-LIKE PROTEIN"/>
    <property type="match status" value="1"/>
</dbReference>
<evidence type="ECO:0000256" key="1">
    <source>
        <dbReference type="ARBA" id="ARBA00010506"/>
    </source>
</evidence>
<dbReference type="GO" id="GO:0005829">
    <property type="term" value="C:cytosol"/>
    <property type="evidence" value="ECO:0007669"/>
    <property type="project" value="EnsemblFungi"/>
</dbReference>
<name>A0A1U7LVL7_NEOID</name>
<comment type="similarity">
    <text evidence="1">Belongs to the CEF1 family.</text>
</comment>
<keyword evidence="7" id="KW-0539">Nucleus</keyword>
<dbReference type="PANTHER" id="PTHR45885">
    <property type="entry name" value="CELL DIVISION CYCLE 5-LIKE PROTEIN"/>
    <property type="match status" value="1"/>
</dbReference>
<keyword evidence="2" id="KW-0507">mRNA processing</keyword>
<dbReference type="EMBL" id="LXFE01000152">
    <property type="protein sequence ID" value="OLL26707.1"/>
    <property type="molecule type" value="Genomic_DNA"/>
</dbReference>
<dbReference type="OMA" id="KMGMAGE"/>
<dbReference type="InterPro" id="IPR001005">
    <property type="entry name" value="SANT/Myb"/>
</dbReference>
<dbReference type="GO" id="GO:0003677">
    <property type="term" value="F:DNA binding"/>
    <property type="evidence" value="ECO:0007669"/>
    <property type="project" value="UniProtKB-KW"/>
</dbReference>
<dbReference type="InterPro" id="IPR021786">
    <property type="entry name" value="Cdc5p/Cef1_C"/>
</dbReference>
<dbReference type="GO" id="GO:0140602">
    <property type="term" value="C:nucleolar peripheral inclusion body"/>
    <property type="evidence" value="ECO:0007669"/>
    <property type="project" value="EnsemblFungi"/>
</dbReference>
<dbReference type="AlphaFoldDB" id="A0A1U7LVL7"/>
<keyword evidence="12" id="KW-1185">Reference proteome</keyword>
<comment type="caution">
    <text evidence="11">The sequence shown here is derived from an EMBL/GenBank/DDBJ whole genome shotgun (WGS) entry which is preliminary data.</text>
</comment>
<feature type="compositionally biased region" description="Low complexity" evidence="8">
    <location>
        <begin position="279"/>
        <end position="292"/>
    </location>
</feature>
<dbReference type="InterPro" id="IPR017930">
    <property type="entry name" value="Myb_dom"/>
</dbReference>
<dbReference type="OrthoDB" id="1410009at2759"/>
<feature type="domain" description="HTH myb-type" evidence="10">
    <location>
        <begin position="1"/>
        <end position="56"/>
    </location>
</feature>
<dbReference type="SUPFAM" id="SSF46689">
    <property type="entry name" value="Homeodomain-like"/>
    <property type="match status" value="1"/>
</dbReference>
<dbReference type="FunFam" id="1.10.10.60:FF:000021">
    <property type="entry name" value="CDC5 cell division cycle 5-like"/>
    <property type="match status" value="1"/>
</dbReference>
<dbReference type="CDD" id="cd00167">
    <property type="entry name" value="SANT"/>
    <property type="match status" value="1"/>
</dbReference>
<dbReference type="Gene3D" id="1.10.10.60">
    <property type="entry name" value="Homeodomain-like"/>
    <property type="match status" value="2"/>
</dbReference>
<evidence type="ECO:0000256" key="7">
    <source>
        <dbReference type="ARBA" id="ARBA00023242"/>
    </source>
</evidence>
<evidence type="ECO:0000256" key="3">
    <source>
        <dbReference type="ARBA" id="ARBA00022728"/>
    </source>
</evidence>
<dbReference type="SMART" id="SM00717">
    <property type="entry name" value="SANT"/>
    <property type="match status" value="2"/>
</dbReference>
<gene>
    <name evidence="11" type="ORF">NEOLI_000338</name>
</gene>
<dbReference type="GO" id="GO:0071014">
    <property type="term" value="C:post-mRNA release spliceosomal complex"/>
    <property type="evidence" value="ECO:0007669"/>
    <property type="project" value="EnsemblFungi"/>
</dbReference>
<feature type="compositionally biased region" description="Basic and acidic residues" evidence="8">
    <location>
        <begin position="510"/>
        <end position="532"/>
    </location>
</feature>
<sequence length="766" mass="86207">MTVVKGGVWLNTEDEILKAAVAKYGKNQWARISSLLVRKTPKQCKARWHEWLDPGIKKTEWSKEEDEKLLHLAKLMPTQWRTIAPIVGRTANQCLDRYQTLLDEAEQQENVELGLAGTGADGQAPTADSVRQLRPGEVDPYPENKPAKPDPIDMDEDEKEMLSEARARLANTQGKKAKRKAREKQLEESRRLSMLQKRRELKAAGINVKLIQKKKGQMDYNIDIPFEKKPALGFYDTTEEDIAAEAAKANMDIRTMDGKRRAQQEEEEIRKRQKKDKSASGPNAAAFSAAKAAQLQRLKEAEQLSKRKRLVLPNPQVSEGELEDIIKLGMAGENARGLVDENGNEASAGLLNEYSNLTTSTNIRTPRVAAGDDHIANEARNLLALTRTQSSLLGEENTPLRDSTGFDGVTPRRTVASTPNPMATPLRGTTPARPGSTSTRTPRDTLRINDPQSVSAPSTAELDRHKLLKEQLQAGFANLPKPKNDFELVLPEEVGAEVLPKVVETITEDASQRDQREQALRENEERKERARQSEVFQRGLPRPSDVNVQLFKTTASEMNGAEKLVYEEMIKLITHDATRFPVSGSARNPSELETLEDEILAAAREAITQEFNNLHIDLENFDNAWYDMHESTSILPGLDVYENDTEIAIQDLFEALSNRIMTDAQNGNKLEKKLKLTLGGYQARSRTLSQKSAEAYEAIEQGQIDFNCFQALKANEDITIEQRVEVCFTFVFPKTDEKALTREVDFLRREEEIGQRRYQELTQGHM</sequence>
<feature type="domain" description="Myb-like" evidence="9">
    <location>
        <begin position="53"/>
        <end position="102"/>
    </location>
</feature>
<feature type="compositionally biased region" description="Basic and acidic residues" evidence="8">
    <location>
        <begin position="256"/>
        <end position="270"/>
    </location>
</feature>
<dbReference type="InterPro" id="IPR047240">
    <property type="entry name" value="SANT_CDC5L_II"/>
</dbReference>
<keyword evidence="5" id="KW-0238">DNA-binding</keyword>
<evidence type="ECO:0000256" key="6">
    <source>
        <dbReference type="ARBA" id="ARBA00023187"/>
    </source>
</evidence>
<keyword evidence="6" id="KW-0508">mRNA splicing</keyword>
<protein>
    <submittedName>
        <fullName evidence="11">Pre-mRNA-splicing factor cef1</fullName>
    </submittedName>
</protein>
<dbReference type="STRING" id="1198029.A0A1U7LVL7"/>
<feature type="region of interest" description="Disordered" evidence="8">
    <location>
        <begin position="508"/>
        <end position="539"/>
    </location>
</feature>
<evidence type="ECO:0000259" key="9">
    <source>
        <dbReference type="PROSITE" id="PS50090"/>
    </source>
</evidence>
<feature type="domain" description="HTH myb-type" evidence="10">
    <location>
        <begin position="57"/>
        <end position="106"/>
    </location>
</feature>
<reference evidence="11 12" key="1">
    <citation type="submission" date="2016-04" db="EMBL/GenBank/DDBJ databases">
        <title>Evolutionary innovation and constraint leading to complex multicellularity in the Ascomycota.</title>
        <authorList>
            <person name="Cisse O."/>
            <person name="Nguyen A."/>
            <person name="Hewitt D.A."/>
            <person name="Jedd G."/>
            <person name="Stajich J.E."/>
        </authorList>
    </citation>
    <scope>NUCLEOTIDE SEQUENCE [LARGE SCALE GENOMIC DNA]</scope>
    <source>
        <strain evidence="11 12">DAH-3</strain>
    </source>
</reference>
<evidence type="ECO:0000256" key="5">
    <source>
        <dbReference type="ARBA" id="ARBA00023125"/>
    </source>
</evidence>
<dbReference type="Proteomes" id="UP000186594">
    <property type="component" value="Unassembled WGS sequence"/>
</dbReference>
<evidence type="ECO:0000256" key="8">
    <source>
        <dbReference type="SAM" id="MobiDB-lite"/>
    </source>
</evidence>
<organism evidence="11 12">
    <name type="scientific">Neolecta irregularis (strain DAH-3)</name>
    <dbReference type="NCBI Taxonomy" id="1198029"/>
    <lineage>
        <taxon>Eukaryota</taxon>
        <taxon>Fungi</taxon>
        <taxon>Dikarya</taxon>
        <taxon>Ascomycota</taxon>
        <taxon>Taphrinomycotina</taxon>
        <taxon>Neolectales</taxon>
        <taxon>Neolectaceae</taxon>
        <taxon>Neolecta</taxon>
    </lineage>
</organism>
<feature type="domain" description="Myb-like" evidence="9">
    <location>
        <begin position="1"/>
        <end position="52"/>
    </location>
</feature>
<evidence type="ECO:0000313" key="11">
    <source>
        <dbReference type="EMBL" id="OLL26707.1"/>
    </source>
</evidence>
<proteinExistence type="inferred from homology"/>
<evidence type="ECO:0000256" key="2">
    <source>
        <dbReference type="ARBA" id="ARBA00022664"/>
    </source>
</evidence>
<accession>A0A1U7LVL7</accession>
<dbReference type="PROSITE" id="PS51294">
    <property type="entry name" value="HTH_MYB"/>
    <property type="match status" value="2"/>
</dbReference>
<feature type="region of interest" description="Disordered" evidence="8">
    <location>
        <begin position="395"/>
        <end position="459"/>
    </location>
</feature>
<dbReference type="InterPro" id="IPR009057">
    <property type="entry name" value="Homeodomain-like_sf"/>
</dbReference>
<evidence type="ECO:0000256" key="4">
    <source>
        <dbReference type="ARBA" id="ARBA00022737"/>
    </source>
</evidence>
<dbReference type="Pfam" id="PF13921">
    <property type="entry name" value="Myb_DNA-bind_6"/>
    <property type="match status" value="1"/>
</dbReference>
<dbReference type="GO" id="GO:0000974">
    <property type="term" value="C:Prp19 complex"/>
    <property type="evidence" value="ECO:0007669"/>
    <property type="project" value="EnsemblFungi"/>
</dbReference>
<dbReference type="InterPro" id="IPR047242">
    <property type="entry name" value="CDC5L/Cef1"/>
</dbReference>
<dbReference type="PROSITE" id="PS50090">
    <property type="entry name" value="MYB_LIKE"/>
    <property type="match status" value="2"/>
</dbReference>
<dbReference type="CDD" id="cd11659">
    <property type="entry name" value="SANT_CDC5_II"/>
    <property type="match status" value="1"/>
</dbReference>
<feature type="region of interest" description="Disordered" evidence="8">
    <location>
        <begin position="256"/>
        <end position="292"/>
    </location>
</feature>
<evidence type="ECO:0000313" key="12">
    <source>
        <dbReference type="Proteomes" id="UP000186594"/>
    </source>
</evidence>
<dbReference type="GO" id="GO:0045292">
    <property type="term" value="P:mRNA cis splicing, via spliceosome"/>
    <property type="evidence" value="ECO:0007669"/>
    <property type="project" value="EnsemblFungi"/>
</dbReference>
<keyword evidence="4" id="KW-0677">Repeat</keyword>